<proteinExistence type="predicted"/>
<keyword evidence="2" id="KW-1185">Reference proteome</keyword>
<dbReference type="EMBL" id="CAAALY010258603">
    <property type="protein sequence ID" value="VEL38667.1"/>
    <property type="molecule type" value="Genomic_DNA"/>
</dbReference>
<dbReference type="Proteomes" id="UP000784294">
    <property type="component" value="Unassembled WGS sequence"/>
</dbReference>
<reference evidence="1" key="1">
    <citation type="submission" date="2018-11" db="EMBL/GenBank/DDBJ databases">
        <authorList>
            <consortium name="Pathogen Informatics"/>
        </authorList>
    </citation>
    <scope>NUCLEOTIDE SEQUENCE</scope>
</reference>
<sequence length="178" mass="19491">MIYFILDSKASLKTAFLHAQDRISGYCEYRDVGVKANLAALSQLYNSQVCQLQTMTASSCISRSPGPMDFSCPPRPGHVSSTVKSVNQHSTSLSWKQQPACLQPGPGDDHQNCIALFICLKDVTLVLTFIDNIWHLHPFSTVQSPSSAHPGPLKETAKQFTLTLSGRLCSEKGYSISD</sequence>
<organism evidence="1 2">
    <name type="scientific">Protopolystoma xenopodis</name>
    <dbReference type="NCBI Taxonomy" id="117903"/>
    <lineage>
        <taxon>Eukaryota</taxon>
        <taxon>Metazoa</taxon>
        <taxon>Spiralia</taxon>
        <taxon>Lophotrochozoa</taxon>
        <taxon>Platyhelminthes</taxon>
        <taxon>Monogenea</taxon>
        <taxon>Polyopisthocotylea</taxon>
        <taxon>Polystomatidea</taxon>
        <taxon>Polystomatidae</taxon>
        <taxon>Protopolystoma</taxon>
    </lineage>
</organism>
<protein>
    <submittedName>
        <fullName evidence="1">Uncharacterized protein</fullName>
    </submittedName>
</protein>
<evidence type="ECO:0000313" key="1">
    <source>
        <dbReference type="EMBL" id="VEL38667.1"/>
    </source>
</evidence>
<evidence type="ECO:0000313" key="2">
    <source>
        <dbReference type="Proteomes" id="UP000784294"/>
    </source>
</evidence>
<name>A0A448XK77_9PLAT</name>
<comment type="caution">
    <text evidence="1">The sequence shown here is derived from an EMBL/GenBank/DDBJ whole genome shotgun (WGS) entry which is preliminary data.</text>
</comment>
<accession>A0A448XK77</accession>
<dbReference type="AlphaFoldDB" id="A0A448XK77"/>
<gene>
    <name evidence="1" type="ORF">PXEA_LOCUS32107</name>
</gene>